<dbReference type="Proteomes" id="UP000463857">
    <property type="component" value="Chromosome"/>
</dbReference>
<dbReference type="KEGG" id="eke:EK0264_04235"/>
<dbReference type="CDD" id="cd01097">
    <property type="entry name" value="Tetrahydromethanopterin_reductase"/>
    <property type="match status" value="1"/>
</dbReference>
<dbReference type="PANTHER" id="PTHR43244:SF1">
    <property type="entry name" value="5,10-METHYLENETETRAHYDROMETHANOPTERIN REDUCTASE"/>
    <property type="match status" value="1"/>
</dbReference>
<dbReference type="InterPro" id="IPR011251">
    <property type="entry name" value="Luciferase-like_dom"/>
</dbReference>
<sequence>MERGLGLVLKDLPSSSIAKIAAAAEKHGITHLFLPETGVLGLDSGRDPFISAAAALHHTETMRVGPGIASTPIRVSRLMGLQSVAINEQSGGRFILGIGVSHQGALESKGLPYPERALEHLRSYTAELRELSASAPYGSGFPVMIGALGPKMSALAARESDGIILNWLTVDAARTTTDALRAHAADAGNDSFSTVLFVRTGPADAVEFDARNYHDNLPNYARHFAGQGLDTVESVVTNTCVVPDAEAIAARMGEYADAGISVPCIYPTGMEPKEIIALLRDVHQYSHPVAERIPR</sequence>
<evidence type="ECO:0000313" key="4">
    <source>
        <dbReference type="Proteomes" id="UP000463857"/>
    </source>
</evidence>
<dbReference type="RefSeq" id="WP_159543260.1">
    <property type="nucleotide sequence ID" value="NZ_CP047156.1"/>
</dbReference>
<proteinExistence type="predicted"/>
<dbReference type="InterPro" id="IPR036661">
    <property type="entry name" value="Luciferase-like_sf"/>
</dbReference>
<feature type="domain" description="Luciferase-like" evidence="2">
    <location>
        <begin position="16"/>
        <end position="260"/>
    </location>
</feature>
<dbReference type="InterPro" id="IPR050564">
    <property type="entry name" value="F420-G6PD/mer"/>
</dbReference>
<evidence type="ECO:0000259" key="2">
    <source>
        <dbReference type="Pfam" id="PF00296"/>
    </source>
</evidence>
<name>A0A7L4YJY2_9ACTN</name>
<evidence type="ECO:0000313" key="3">
    <source>
        <dbReference type="EMBL" id="QHB99570.1"/>
    </source>
</evidence>
<dbReference type="SUPFAM" id="SSF51679">
    <property type="entry name" value="Bacterial luciferase-like"/>
    <property type="match status" value="1"/>
</dbReference>
<dbReference type="GO" id="GO:0016705">
    <property type="term" value="F:oxidoreductase activity, acting on paired donors, with incorporation or reduction of molecular oxygen"/>
    <property type="evidence" value="ECO:0007669"/>
    <property type="project" value="InterPro"/>
</dbReference>
<dbReference type="Pfam" id="PF00296">
    <property type="entry name" value="Bac_luciferase"/>
    <property type="match status" value="1"/>
</dbReference>
<keyword evidence="1" id="KW-0560">Oxidoreductase</keyword>
<dbReference type="Gene3D" id="3.20.20.30">
    <property type="entry name" value="Luciferase-like domain"/>
    <property type="match status" value="1"/>
</dbReference>
<dbReference type="InParanoid" id="A0A7L4YJY2"/>
<keyword evidence="4" id="KW-1185">Reference proteome</keyword>
<accession>A0A7L4YJY2</accession>
<gene>
    <name evidence="3" type="ORF">EK0264_04235</name>
</gene>
<dbReference type="OrthoDB" id="7054907at2"/>
<dbReference type="EMBL" id="CP047156">
    <property type="protein sequence ID" value="QHB99570.1"/>
    <property type="molecule type" value="Genomic_DNA"/>
</dbReference>
<dbReference type="AlphaFoldDB" id="A0A7L4YJY2"/>
<protein>
    <submittedName>
        <fullName evidence="3">LLM class flavin-dependent oxidoreductase</fullName>
    </submittedName>
</protein>
<dbReference type="PANTHER" id="PTHR43244">
    <property type="match status" value="1"/>
</dbReference>
<organism evidence="3 4">
    <name type="scientific">Epidermidibacterium keratini</name>
    <dbReference type="NCBI Taxonomy" id="1891644"/>
    <lineage>
        <taxon>Bacteria</taxon>
        <taxon>Bacillati</taxon>
        <taxon>Actinomycetota</taxon>
        <taxon>Actinomycetes</taxon>
        <taxon>Sporichthyales</taxon>
        <taxon>Sporichthyaceae</taxon>
        <taxon>Epidermidibacterium</taxon>
    </lineage>
</organism>
<reference evidence="3 4" key="1">
    <citation type="journal article" date="2018" name="Int. J. Syst. Evol. Microbiol.">
        <title>Epidermidibacterium keratini gen. nov., sp. nov., a member of the family Sporichthyaceae, isolated from keratin epidermis.</title>
        <authorList>
            <person name="Lee D.G."/>
            <person name="Trujillo M.E."/>
            <person name="Kang S."/>
            <person name="Nam J.J."/>
            <person name="Kim Y.J."/>
        </authorList>
    </citation>
    <scope>NUCLEOTIDE SEQUENCE [LARGE SCALE GENOMIC DNA]</scope>
    <source>
        <strain evidence="3 4">EPI-7</strain>
    </source>
</reference>
<evidence type="ECO:0000256" key="1">
    <source>
        <dbReference type="ARBA" id="ARBA00023002"/>
    </source>
</evidence>